<dbReference type="InterPro" id="IPR035472">
    <property type="entry name" value="RpiR-like_SIS"/>
</dbReference>
<gene>
    <name evidence="6" type="ORF">SAMN05660472_01073</name>
</gene>
<dbReference type="InterPro" id="IPR036388">
    <property type="entry name" value="WH-like_DNA-bd_sf"/>
</dbReference>
<dbReference type="SUPFAM" id="SSF53697">
    <property type="entry name" value="SIS domain"/>
    <property type="match status" value="1"/>
</dbReference>
<sequence>MNTTKLSLLLEQYKIDYTKSEKKLYEYVINNFEKVMYHSLTELAEICQVGEATILRFCRKLGYEGYQDFKLAVAQDLSTVTKNSGDETYVEKIKNNMIEAIADTYNIIDLNTLEDVIDKINLSNDVVVYGIGLSGIVALDMKSRFLRIGKNISVVTDPHFQMMRSCSTNKDTVIIAISLSGSTKDIVDAVKVAKNNGAFVMAITSHIKSPLTKYSDLVLLTSGKENPLDSGSLVAKISQIFVIDLICTGVTMKNYENAKKFKAMTAEAVSNKLY</sequence>
<dbReference type="GO" id="GO:0097367">
    <property type="term" value="F:carbohydrate derivative binding"/>
    <property type="evidence" value="ECO:0007669"/>
    <property type="project" value="InterPro"/>
</dbReference>
<dbReference type="InterPro" id="IPR046348">
    <property type="entry name" value="SIS_dom_sf"/>
</dbReference>
<evidence type="ECO:0000256" key="2">
    <source>
        <dbReference type="ARBA" id="ARBA00023125"/>
    </source>
</evidence>
<feature type="domain" description="HTH rpiR-type" evidence="4">
    <location>
        <begin position="4"/>
        <end position="80"/>
    </location>
</feature>
<dbReference type="Gene3D" id="3.40.50.10490">
    <property type="entry name" value="Glucose-6-phosphate isomerase like protein, domain 1"/>
    <property type="match status" value="1"/>
</dbReference>
<dbReference type="Pfam" id="PF01380">
    <property type="entry name" value="SIS"/>
    <property type="match status" value="1"/>
</dbReference>
<dbReference type="GO" id="GO:0003700">
    <property type="term" value="F:DNA-binding transcription factor activity"/>
    <property type="evidence" value="ECO:0007669"/>
    <property type="project" value="InterPro"/>
</dbReference>
<keyword evidence="7" id="KW-1185">Reference proteome</keyword>
<reference evidence="6 7" key="1">
    <citation type="submission" date="2016-10" db="EMBL/GenBank/DDBJ databases">
        <authorList>
            <person name="de Groot N.N."/>
        </authorList>
    </citation>
    <scope>NUCLEOTIDE SEQUENCE [LARGE SCALE GENOMIC DNA]</scope>
    <source>
        <strain evidence="6 7">DSM 18346</strain>
    </source>
</reference>
<evidence type="ECO:0000256" key="3">
    <source>
        <dbReference type="ARBA" id="ARBA00023163"/>
    </source>
</evidence>
<evidence type="ECO:0000256" key="1">
    <source>
        <dbReference type="ARBA" id="ARBA00023015"/>
    </source>
</evidence>
<dbReference type="CDD" id="cd05013">
    <property type="entry name" value="SIS_RpiR"/>
    <property type="match status" value="1"/>
</dbReference>
<keyword evidence="3" id="KW-0804">Transcription</keyword>
<dbReference type="InterPro" id="IPR047640">
    <property type="entry name" value="RpiR-like"/>
</dbReference>
<dbReference type="InterPro" id="IPR000281">
    <property type="entry name" value="HTH_RpiR"/>
</dbReference>
<keyword evidence="1" id="KW-0805">Transcription regulation</keyword>
<feature type="domain" description="SIS" evidence="5">
    <location>
        <begin position="116"/>
        <end position="256"/>
    </location>
</feature>
<evidence type="ECO:0000313" key="7">
    <source>
        <dbReference type="Proteomes" id="UP000198718"/>
    </source>
</evidence>
<dbReference type="PROSITE" id="PS51071">
    <property type="entry name" value="HTH_RPIR"/>
    <property type="match status" value="1"/>
</dbReference>
<dbReference type="AlphaFoldDB" id="A0A1G9A6R0"/>
<dbReference type="OrthoDB" id="3684496at2"/>
<evidence type="ECO:0000259" key="4">
    <source>
        <dbReference type="PROSITE" id="PS51071"/>
    </source>
</evidence>
<dbReference type="SUPFAM" id="SSF46689">
    <property type="entry name" value="Homeodomain-like"/>
    <property type="match status" value="1"/>
</dbReference>
<dbReference type="STRING" id="393762.SAMN05660472_01073"/>
<dbReference type="PANTHER" id="PTHR30514">
    <property type="entry name" value="GLUCOKINASE"/>
    <property type="match status" value="1"/>
</dbReference>
<name>A0A1G9A6R0_9FIRM</name>
<dbReference type="PROSITE" id="PS51464">
    <property type="entry name" value="SIS"/>
    <property type="match status" value="1"/>
</dbReference>
<dbReference type="PANTHER" id="PTHR30514:SF1">
    <property type="entry name" value="HTH-TYPE TRANSCRIPTIONAL REGULATOR HEXR-RELATED"/>
    <property type="match status" value="1"/>
</dbReference>
<protein>
    <submittedName>
        <fullName evidence="6">Transcriptional regulator, RpiR family</fullName>
    </submittedName>
</protein>
<keyword evidence="2" id="KW-0238">DNA-binding</keyword>
<dbReference type="Gene3D" id="1.10.10.10">
    <property type="entry name" value="Winged helix-like DNA-binding domain superfamily/Winged helix DNA-binding domain"/>
    <property type="match status" value="1"/>
</dbReference>
<dbReference type="InterPro" id="IPR009057">
    <property type="entry name" value="Homeodomain-like_sf"/>
</dbReference>
<dbReference type="GO" id="GO:1901135">
    <property type="term" value="P:carbohydrate derivative metabolic process"/>
    <property type="evidence" value="ECO:0007669"/>
    <property type="project" value="InterPro"/>
</dbReference>
<evidence type="ECO:0000313" key="6">
    <source>
        <dbReference type="EMBL" id="SDK22911.1"/>
    </source>
</evidence>
<dbReference type="RefSeq" id="WP_090551315.1">
    <property type="nucleotide sequence ID" value="NZ_FNFP01000001.1"/>
</dbReference>
<dbReference type="InterPro" id="IPR001347">
    <property type="entry name" value="SIS_dom"/>
</dbReference>
<dbReference type="EMBL" id="FNFP01000001">
    <property type="protein sequence ID" value="SDK22911.1"/>
    <property type="molecule type" value="Genomic_DNA"/>
</dbReference>
<dbReference type="Proteomes" id="UP000198718">
    <property type="component" value="Unassembled WGS sequence"/>
</dbReference>
<proteinExistence type="predicted"/>
<dbReference type="GO" id="GO:0003677">
    <property type="term" value="F:DNA binding"/>
    <property type="evidence" value="ECO:0007669"/>
    <property type="project" value="UniProtKB-KW"/>
</dbReference>
<dbReference type="Pfam" id="PF01418">
    <property type="entry name" value="HTH_6"/>
    <property type="match status" value="1"/>
</dbReference>
<accession>A0A1G9A6R0</accession>
<evidence type="ECO:0000259" key="5">
    <source>
        <dbReference type="PROSITE" id="PS51464"/>
    </source>
</evidence>
<organism evidence="6 7">
    <name type="scientific">Natronincola ferrireducens</name>
    <dbReference type="NCBI Taxonomy" id="393762"/>
    <lineage>
        <taxon>Bacteria</taxon>
        <taxon>Bacillati</taxon>
        <taxon>Bacillota</taxon>
        <taxon>Clostridia</taxon>
        <taxon>Peptostreptococcales</taxon>
        <taxon>Natronincolaceae</taxon>
        <taxon>Natronincola</taxon>
    </lineage>
</organism>